<dbReference type="SUPFAM" id="SSF63737">
    <property type="entry name" value="Leukotriene A4 hydrolase N-terminal domain"/>
    <property type="match status" value="1"/>
</dbReference>
<accession>A0AAV2MQW3</accession>
<keyword evidence="3" id="KW-1185">Reference proteome</keyword>
<organism evidence="2 3">
    <name type="scientific">Knipowitschia caucasica</name>
    <name type="common">Caucasian dwarf goby</name>
    <name type="synonym">Pomatoschistus caucasicus</name>
    <dbReference type="NCBI Taxonomy" id="637954"/>
    <lineage>
        <taxon>Eukaryota</taxon>
        <taxon>Metazoa</taxon>
        <taxon>Chordata</taxon>
        <taxon>Craniata</taxon>
        <taxon>Vertebrata</taxon>
        <taxon>Euteleostomi</taxon>
        <taxon>Actinopterygii</taxon>
        <taxon>Neopterygii</taxon>
        <taxon>Teleostei</taxon>
        <taxon>Neoteleostei</taxon>
        <taxon>Acanthomorphata</taxon>
        <taxon>Gobiaria</taxon>
        <taxon>Gobiiformes</taxon>
        <taxon>Gobioidei</taxon>
        <taxon>Gobiidae</taxon>
        <taxon>Gobiinae</taxon>
        <taxon>Knipowitschia</taxon>
    </lineage>
</organism>
<evidence type="ECO:0000256" key="1">
    <source>
        <dbReference type="SAM" id="MobiDB-lite"/>
    </source>
</evidence>
<feature type="region of interest" description="Disordered" evidence="1">
    <location>
        <begin position="72"/>
        <end position="96"/>
    </location>
</feature>
<dbReference type="Proteomes" id="UP001497482">
    <property type="component" value="Chromosome 9"/>
</dbReference>
<name>A0AAV2MQW3_KNICA</name>
<dbReference type="InterPro" id="IPR042097">
    <property type="entry name" value="Aminopeptidase_N-like_N_sf"/>
</dbReference>
<dbReference type="InterPro" id="IPR033577">
    <property type="entry name" value="AOPep"/>
</dbReference>
<evidence type="ECO:0000313" key="3">
    <source>
        <dbReference type="Proteomes" id="UP001497482"/>
    </source>
</evidence>
<reference evidence="2 3" key="1">
    <citation type="submission" date="2024-04" db="EMBL/GenBank/DDBJ databases">
        <authorList>
            <person name="Waldvogel A.-M."/>
            <person name="Schoenle A."/>
        </authorList>
    </citation>
    <scope>NUCLEOTIDE SEQUENCE [LARGE SCALE GENOMIC DNA]</scope>
</reference>
<dbReference type="PANTHER" id="PTHR46627:SF1">
    <property type="entry name" value="AMINOPEPTIDASE O"/>
    <property type="match status" value="1"/>
</dbReference>
<dbReference type="EMBL" id="OZ035831">
    <property type="protein sequence ID" value="CAL1615544.1"/>
    <property type="molecule type" value="Genomic_DNA"/>
</dbReference>
<dbReference type="PANTHER" id="PTHR46627">
    <property type="entry name" value="AMINOPEPTIDASE O"/>
    <property type="match status" value="1"/>
</dbReference>
<evidence type="ECO:0000313" key="2">
    <source>
        <dbReference type="EMBL" id="CAL1615544.1"/>
    </source>
</evidence>
<dbReference type="GO" id="GO:0070006">
    <property type="term" value="F:metalloaminopeptidase activity"/>
    <property type="evidence" value="ECO:0007669"/>
    <property type="project" value="InterPro"/>
</dbReference>
<dbReference type="Gene3D" id="2.60.40.1730">
    <property type="entry name" value="tricorn interacting facor f3 domain"/>
    <property type="match status" value="1"/>
</dbReference>
<protein>
    <submittedName>
        <fullName evidence="2">Uncharacterized protein</fullName>
    </submittedName>
</protein>
<gene>
    <name evidence="2" type="ORF">KC01_LOCUS41474</name>
</gene>
<dbReference type="AlphaFoldDB" id="A0AAV2MQW3"/>
<proteinExistence type="predicted"/>
<dbReference type="GO" id="GO:0005730">
    <property type="term" value="C:nucleolus"/>
    <property type="evidence" value="ECO:0007669"/>
    <property type="project" value="InterPro"/>
</dbReference>
<sequence length="468" mass="51288">METDADAELDPDTDDLPLRANIEHILVRHYVLDLTVHLDRRVISGNVVLFLEPNGTEAGALVEADDQRGIASAKDVEKPRASSKKASSHSWESSGGGEDFTLVLDCCDLSVSKVEEVDITSVSGWPGCSARTDEVTLHRPGSTLAQTIMSLPSERWKLQHQLYSQCSSAPSVQDQEQLRFFTDRWSLQVRKRGVRSPHNFPQVLRIFYETTPTGGSLRWTQDQDLRSCVYTAGSPINNRALFPCMEPPVAMSTWQAVLRAPAECVVLMSGEEQAVPRQESSSGFLIWFYYVTMPMPASTLALAVGHWHLVPTASNCASSSNKAENSAPGEGCSDVADSLQIHSESQTTRSEFAFCRSSPEDEDPVLTDYSGPLDDGISCSHGDYPCRFSEQRAMSQQEIPHRVFAPLCLLQRAQLVLNLLPRCLAAAHSVLGGHPFSRLDVLIVTAGFSSLGMARTPPPPSMRVALSD</sequence>